<protein>
    <submittedName>
        <fullName evidence="12">PD-(D/E)XK nuclease superfamily protein</fullName>
    </submittedName>
</protein>
<dbReference type="GO" id="GO:0005524">
    <property type="term" value="F:ATP binding"/>
    <property type="evidence" value="ECO:0007669"/>
    <property type="project" value="UniProtKB-KW"/>
</dbReference>
<dbReference type="Pfam" id="PF13361">
    <property type="entry name" value="UvrD_C"/>
    <property type="match status" value="1"/>
</dbReference>
<evidence type="ECO:0000256" key="7">
    <source>
        <dbReference type="ARBA" id="ARBA00022840"/>
    </source>
</evidence>
<dbReference type="GO" id="GO:0003677">
    <property type="term" value="F:DNA binding"/>
    <property type="evidence" value="ECO:0007669"/>
    <property type="project" value="UniProtKB-KW"/>
</dbReference>
<dbReference type="GO" id="GO:0004527">
    <property type="term" value="F:exonuclease activity"/>
    <property type="evidence" value="ECO:0007669"/>
    <property type="project" value="UniProtKB-KW"/>
</dbReference>
<gene>
    <name evidence="12" type="ORF">SAMN05421858_4357</name>
</gene>
<keyword evidence="3" id="KW-0227">DNA damage</keyword>
<dbReference type="PANTHER" id="PTHR11070">
    <property type="entry name" value="UVRD / RECB / PCRA DNA HELICASE FAMILY MEMBER"/>
    <property type="match status" value="1"/>
</dbReference>
<name>A0A1N7EL00_9EURY</name>
<dbReference type="InterPro" id="IPR038726">
    <property type="entry name" value="PDDEXK_AddAB-type"/>
</dbReference>
<keyword evidence="2" id="KW-0547">Nucleotide-binding</keyword>
<dbReference type="AlphaFoldDB" id="A0A1N7EL00"/>
<keyword evidence="6" id="KW-0269">Exonuclease</keyword>
<keyword evidence="8" id="KW-0238">DNA-binding</keyword>
<evidence type="ECO:0000256" key="3">
    <source>
        <dbReference type="ARBA" id="ARBA00022763"/>
    </source>
</evidence>
<dbReference type="SUPFAM" id="SSF52980">
    <property type="entry name" value="Restriction endonuclease-like"/>
    <property type="match status" value="1"/>
</dbReference>
<evidence type="ECO:0000313" key="13">
    <source>
        <dbReference type="Proteomes" id="UP000186914"/>
    </source>
</evidence>
<evidence type="ECO:0000256" key="5">
    <source>
        <dbReference type="ARBA" id="ARBA00022806"/>
    </source>
</evidence>
<evidence type="ECO:0000313" key="12">
    <source>
        <dbReference type="EMBL" id="SIR88803.1"/>
    </source>
</evidence>
<dbReference type="InterPro" id="IPR000212">
    <property type="entry name" value="DNA_helicase_UvrD/REP"/>
</dbReference>
<dbReference type="EMBL" id="FTNO01000006">
    <property type="protein sequence ID" value="SIR88803.1"/>
    <property type="molecule type" value="Genomic_DNA"/>
</dbReference>
<dbReference type="InterPro" id="IPR011335">
    <property type="entry name" value="Restrct_endonuc-II-like"/>
</dbReference>
<dbReference type="PANTHER" id="PTHR11070:SF2">
    <property type="entry name" value="ATP-DEPENDENT DNA HELICASE SRS2"/>
    <property type="match status" value="1"/>
</dbReference>
<evidence type="ECO:0000256" key="8">
    <source>
        <dbReference type="ARBA" id="ARBA00023125"/>
    </source>
</evidence>
<evidence type="ECO:0000256" key="6">
    <source>
        <dbReference type="ARBA" id="ARBA00022839"/>
    </source>
</evidence>
<dbReference type="OrthoDB" id="203178at2157"/>
<feature type="domain" description="PD-(D/E)XK endonuclease-like" evidence="10">
    <location>
        <begin position="239"/>
        <end position="305"/>
    </location>
</feature>
<organism evidence="12 13">
    <name type="scientific">Haladaptatus litoreus</name>
    <dbReference type="NCBI Taxonomy" id="553468"/>
    <lineage>
        <taxon>Archaea</taxon>
        <taxon>Methanobacteriati</taxon>
        <taxon>Methanobacteriota</taxon>
        <taxon>Stenosarchaea group</taxon>
        <taxon>Halobacteria</taxon>
        <taxon>Halobacteriales</taxon>
        <taxon>Haladaptataceae</taxon>
        <taxon>Haladaptatus</taxon>
    </lineage>
</organism>
<dbReference type="GO" id="GO:0043138">
    <property type="term" value="F:3'-5' DNA helicase activity"/>
    <property type="evidence" value="ECO:0007669"/>
    <property type="project" value="TreeGrafter"/>
</dbReference>
<dbReference type="InterPro" id="IPR011604">
    <property type="entry name" value="PDDEXK-like_dom_sf"/>
</dbReference>
<dbReference type="Gene3D" id="3.90.320.10">
    <property type="match status" value="1"/>
</dbReference>
<keyword evidence="7" id="KW-0067">ATP-binding</keyword>
<proteinExistence type="predicted"/>
<dbReference type="Pfam" id="PF12705">
    <property type="entry name" value="PDDEXK_1"/>
    <property type="match status" value="1"/>
</dbReference>
<evidence type="ECO:0000259" key="10">
    <source>
        <dbReference type="Pfam" id="PF12705"/>
    </source>
</evidence>
<dbReference type="InterPro" id="IPR014017">
    <property type="entry name" value="DNA_helicase_UvrD-like_C"/>
</dbReference>
<dbReference type="GO" id="GO:0000725">
    <property type="term" value="P:recombinational repair"/>
    <property type="evidence" value="ECO:0007669"/>
    <property type="project" value="TreeGrafter"/>
</dbReference>
<feature type="domain" description="UvrD-like helicase C-terminal" evidence="11">
    <location>
        <begin position="15"/>
        <end position="115"/>
    </location>
</feature>
<keyword evidence="5" id="KW-0347">Helicase</keyword>
<dbReference type="SUPFAM" id="SSF52540">
    <property type="entry name" value="P-loop containing nucleoside triphosphate hydrolases"/>
    <property type="match status" value="1"/>
</dbReference>
<evidence type="ECO:0000259" key="11">
    <source>
        <dbReference type="Pfam" id="PF13361"/>
    </source>
</evidence>
<reference evidence="13" key="1">
    <citation type="submission" date="2017-01" db="EMBL/GenBank/DDBJ databases">
        <authorList>
            <person name="Varghese N."/>
            <person name="Submissions S."/>
        </authorList>
    </citation>
    <scope>NUCLEOTIDE SEQUENCE [LARGE SCALE GENOMIC DNA]</scope>
    <source>
        <strain evidence="13">CGMCC 1.7737</strain>
    </source>
</reference>
<accession>A0A1N7EL00</accession>
<keyword evidence="13" id="KW-1185">Reference proteome</keyword>
<dbReference type="InterPro" id="IPR027417">
    <property type="entry name" value="P-loop_NTPase"/>
</dbReference>
<evidence type="ECO:0000256" key="1">
    <source>
        <dbReference type="ARBA" id="ARBA00022722"/>
    </source>
</evidence>
<sequence>MTAVAHDVHASAGMNSVTVRTIHAAKGLEHPIVILANMNSRRFPPSGGSSSAITFDDPIGLRQRKQYAEDYGYPHIHDNWRTDVLRKCLPRGYDEERRLLYVAMTRAKSHLVFSAGEKPNTFLEELPVEIEEFQPDVQEFHDNESVQDHLQISIPTPDGPISYSPHSLMREDIFENVEHGMGTAFGTEVHEFAEAYARGDAVPIDENETEPDKQNVKAFLDGLSGELCVEEDAYLPLTVDGERVTIYGIIDLVHLCPGTVEIIDFKTDRSRVAESEYRKQLSVYYHVLSEWFPERDLTASIFYTAAGEQVDIDPLSKSELSRLVERVNGSSIESVSLLE</sequence>
<evidence type="ECO:0000256" key="2">
    <source>
        <dbReference type="ARBA" id="ARBA00022741"/>
    </source>
</evidence>
<dbReference type="Proteomes" id="UP000186914">
    <property type="component" value="Unassembled WGS sequence"/>
</dbReference>
<keyword evidence="1" id="KW-0540">Nuclease</keyword>
<evidence type="ECO:0000256" key="9">
    <source>
        <dbReference type="ARBA" id="ARBA00023204"/>
    </source>
</evidence>
<keyword evidence="9" id="KW-0234">DNA repair</keyword>
<keyword evidence="4" id="KW-0378">Hydrolase</keyword>
<evidence type="ECO:0000256" key="4">
    <source>
        <dbReference type="ARBA" id="ARBA00022801"/>
    </source>
</evidence>
<dbReference type="Gene3D" id="3.40.50.300">
    <property type="entry name" value="P-loop containing nucleotide triphosphate hydrolases"/>
    <property type="match status" value="1"/>
</dbReference>